<comment type="caution">
    <text evidence="1">The sequence shown here is derived from an EMBL/GenBank/DDBJ whole genome shotgun (WGS) entry which is preliminary data.</text>
</comment>
<proteinExistence type="predicted"/>
<organism evidence="1 2">
    <name type="scientific">Vagococcus bubulae</name>
    <dbReference type="NCBI Taxonomy" id="1977868"/>
    <lineage>
        <taxon>Bacteria</taxon>
        <taxon>Bacillati</taxon>
        <taxon>Bacillota</taxon>
        <taxon>Bacilli</taxon>
        <taxon>Lactobacillales</taxon>
        <taxon>Enterococcaceae</taxon>
        <taxon>Vagococcus</taxon>
    </lineage>
</organism>
<dbReference type="EMBL" id="NGJT01000016">
    <property type="protein sequence ID" value="RST92441.1"/>
    <property type="molecule type" value="Genomic_DNA"/>
</dbReference>
<accession>A0A429ZFE9</accession>
<dbReference type="AlphaFoldDB" id="A0A429ZFE9"/>
<protein>
    <submittedName>
        <fullName evidence="1">Uncharacterized protein</fullName>
    </submittedName>
</protein>
<dbReference type="RefSeq" id="WP_125958069.1">
    <property type="nucleotide sequence ID" value="NZ_NGJT01000016.1"/>
</dbReference>
<evidence type="ECO:0000313" key="1">
    <source>
        <dbReference type="EMBL" id="RST92441.1"/>
    </source>
</evidence>
<gene>
    <name evidence="1" type="ORF">CBF36_08720</name>
</gene>
<reference evidence="1 2" key="1">
    <citation type="submission" date="2017-05" db="EMBL/GenBank/DDBJ databases">
        <title>Vagococcus spp. assemblies.</title>
        <authorList>
            <person name="Gulvik C.A."/>
        </authorList>
    </citation>
    <scope>NUCLEOTIDE SEQUENCE [LARGE SCALE GENOMIC DNA]</scope>
    <source>
        <strain evidence="1 2">SS1994</strain>
    </source>
</reference>
<sequence>MTILFQDIVDNVLYLKEDIEYSTLELVPLNEMPKSQLQHLFSKTKVLLKSVPEFSKEYCDLLSYFPSSKKQSPSDDLYSYSISTERAVILWTVLSSHFLWNRSNKKTTLIKEKYIYKNIAHENNAILPKNEYHNNRYTSKHIENNRFDLMQNNDFNIKLNNHLEYNKAFDSDDIDLDKRQNFIFSLANFCHILTYKNIDDVDKQAMEVYTLLTTENTDIDEFSYQDINERYKNFFSIVSDFNKNTVKNMLLSIVYPHSGPNYLQSIKKKNINLLKMRRKNMKAEDERLLDSLTDNYLFTDSCMEEHQSNIDKRMYNSIRFESDLYNFLQNYKTKDNETDTY</sequence>
<keyword evidence="2" id="KW-1185">Reference proteome</keyword>
<evidence type="ECO:0000313" key="2">
    <source>
        <dbReference type="Proteomes" id="UP000288490"/>
    </source>
</evidence>
<dbReference type="Proteomes" id="UP000288490">
    <property type="component" value="Unassembled WGS sequence"/>
</dbReference>
<name>A0A429ZFE9_9ENTE</name>